<evidence type="ECO:0000256" key="4">
    <source>
        <dbReference type="ARBA" id="ARBA00023163"/>
    </source>
</evidence>
<proteinExistence type="predicted"/>
<name>A0AB38YFH8_9GAMM</name>
<dbReference type="PRINTS" id="PR00040">
    <property type="entry name" value="HTHMERR"/>
</dbReference>
<dbReference type="InterPro" id="IPR047057">
    <property type="entry name" value="MerR_fam"/>
</dbReference>
<evidence type="ECO:0000256" key="3">
    <source>
        <dbReference type="ARBA" id="ARBA00023125"/>
    </source>
</evidence>
<dbReference type="Pfam" id="PF13411">
    <property type="entry name" value="MerR_1"/>
    <property type="match status" value="1"/>
</dbReference>
<evidence type="ECO:0000256" key="1">
    <source>
        <dbReference type="ARBA" id="ARBA00022491"/>
    </source>
</evidence>
<evidence type="ECO:0000256" key="5">
    <source>
        <dbReference type="SAM" id="Coils"/>
    </source>
</evidence>
<dbReference type="GO" id="GO:0003677">
    <property type="term" value="F:DNA binding"/>
    <property type="evidence" value="ECO:0007669"/>
    <property type="project" value="UniProtKB-KW"/>
</dbReference>
<dbReference type="GO" id="GO:0003700">
    <property type="term" value="F:DNA-binding transcription factor activity"/>
    <property type="evidence" value="ECO:0007669"/>
    <property type="project" value="InterPro"/>
</dbReference>
<dbReference type="PROSITE" id="PS50937">
    <property type="entry name" value="HTH_MERR_2"/>
    <property type="match status" value="1"/>
</dbReference>
<dbReference type="PANTHER" id="PTHR30204">
    <property type="entry name" value="REDOX-CYCLING DRUG-SENSING TRANSCRIPTIONAL ACTIVATOR SOXR"/>
    <property type="match status" value="1"/>
</dbReference>
<dbReference type="PANTHER" id="PTHR30204:SF69">
    <property type="entry name" value="MERR-FAMILY TRANSCRIPTIONAL REGULATOR"/>
    <property type="match status" value="1"/>
</dbReference>
<protein>
    <submittedName>
        <fullName evidence="7">MerR family transcriptional regulator</fullName>
    </submittedName>
</protein>
<dbReference type="InterPro" id="IPR000551">
    <property type="entry name" value="MerR-type_HTH_dom"/>
</dbReference>
<accession>A0AB38YFH8</accession>
<organism evidence="7">
    <name type="scientific">Salinispirillum sp. LH 10-3-1</name>
    <dbReference type="NCBI Taxonomy" id="2952525"/>
    <lineage>
        <taxon>Bacteria</taxon>
        <taxon>Pseudomonadati</taxon>
        <taxon>Pseudomonadota</taxon>
        <taxon>Gammaproteobacteria</taxon>
        <taxon>Oceanospirillales</taxon>
        <taxon>Saccharospirillaceae</taxon>
        <taxon>Salinispirillum</taxon>
    </lineage>
</organism>
<evidence type="ECO:0000313" key="7">
    <source>
        <dbReference type="EMBL" id="WLD57838.1"/>
    </source>
</evidence>
<sequence length="128" mass="14670">MFIGELAKRCGVSTKALRHYESLGLLGPVRRQGKYRVYDQATLHRVRFIKTVQNLGYRLTEIQTALQQQAGGEPSWQAILDLIEQKQTALNQQMATLAQQNQALAEHRRTIERCLQQDPHCKKPLYPA</sequence>
<dbReference type="Gene3D" id="1.10.1660.10">
    <property type="match status" value="1"/>
</dbReference>
<keyword evidence="1" id="KW-0678">Repressor</keyword>
<reference evidence="7" key="1">
    <citation type="submission" date="2022-07" db="EMBL/GenBank/DDBJ databases">
        <title>Complete genome sequence of Salinispirillum sp. LH10-3-1 capable of multiple carbohydrate inversion isolated from a soda lake.</title>
        <authorList>
            <person name="Liu J."/>
            <person name="Zhai Y."/>
            <person name="Zhang H."/>
            <person name="Yang H."/>
            <person name="Qu J."/>
            <person name="Li J."/>
        </authorList>
    </citation>
    <scope>NUCLEOTIDE SEQUENCE</scope>
    <source>
        <strain evidence="7">LH 10-3-1</strain>
    </source>
</reference>
<dbReference type="SUPFAM" id="SSF46955">
    <property type="entry name" value="Putative DNA-binding domain"/>
    <property type="match status" value="1"/>
</dbReference>
<dbReference type="RefSeq" id="WP_304995121.1">
    <property type="nucleotide sequence ID" value="NZ_CP101717.1"/>
</dbReference>
<gene>
    <name evidence="7" type="ORF">NFC81_14160</name>
</gene>
<evidence type="ECO:0000256" key="2">
    <source>
        <dbReference type="ARBA" id="ARBA00023015"/>
    </source>
</evidence>
<dbReference type="AlphaFoldDB" id="A0AB38YFH8"/>
<evidence type="ECO:0000259" key="6">
    <source>
        <dbReference type="PROSITE" id="PS50937"/>
    </source>
</evidence>
<keyword evidence="4" id="KW-0804">Transcription</keyword>
<feature type="domain" description="HTH merR-type" evidence="6">
    <location>
        <begin position="1"/>
        <end position="68"/>
    </location>
</feature>
<feature type="coiled-coil region" evidence="5">
    <location>
        <begin position="80"/>
        <end position="117"/>
    </location>
</feature>
<dbReference type="EMBL" id="CP101717">
    <property type="protein sequence ID" value="WLD57838.1"/>
    <property type="molecule type" value="Genomic_DNA"/>
</dbReference>
<keyword evidence="2" id="KW-0805">Transcription regulation</keyword>
<dbReference type="PROSITE" id="PS00552">
    <property type="entry name" value="HTH_MERR_1"/>
    <property type="match status" value="1"/>
</dbReference>
<dbReference type="InterPro" id="IPR009061">
    <property type="entry name" value="DNA-bd_dom_put_sf"/>
</dbReference>
<keyword evidence="5" id="KW-0175">Coiled coil</keyword>
<dbReference type="SMART" id="SM00422">
    <property type="entry name" value="HTH_MERR"/>
    <property type="match status" value="1"/>
</dbReference>
<keyword evidence="3" id="KW-0238">DNA-binding</keyword>